<dbReference type="FunFam" id="3.30.420.10:FF:000002">
    <property type="entry name" value="Crossover junction endodeoxyribonuclease RuvC"/>
    <property type="match status" value="1"/>
</dbReference>
<sequence>MIVLGIDPGIAIVGYGIIDYIGNKFKVLDYGVIRTKSDLSYPERLELIFNGLNQIISSYNIDEIAVEELFFCKNVKTAIDVAHARGVIVLCGQLNKKPIYEYTPLQVKQGVSGYGKADKRQVQEMVKLLLNLKTIPKPDDAADALAIAISHCHTSKITGMFRA</sequence>
<evidence type="ECO:0000256" key="8">
    <source>
        <dbReference type="ARBA" id="ARBA00022842"/>
    </source>
</evidence>
<feature type="active site" evidence="13">
    <location>
        <position position="7"/>
    </location>
</feature>
<dbReference type="GO" id="GO:0008821">
    <property type="term" value="F:crossover junction DNA endonuclease activity"/>
    <property type="evidence" value="ECO:0007669"/>
    <property type="project" value="UniProtKB-UniRule"/>
</dbReference>
<keyword evidence="7 13" id="KW-0378">Hydrolase</keyword>
<dbReference type="InterPro" id="IPR012337">
    <property type="entry name" value="RNaseH-like_sf"/>
</dbReference>
<dbReference type="RefSeq" id="WP_079590048.1">
    <property type="nucleotide sequence ID" value="NZ_DAMBHZ010000002.1"/>
</dbReference>
<dbReference type="Pfam" id="PF02075">
    <property type="entry name" value="RuvC"/>
    <property type="match status" value="1"/>
</dbReference>
<feature type="binding site" evidence="13">
    <location>
        <position position="7"/>
    </location>
    <ligand>
        <name>Mg(2+)</name>
        <dbReference type="ChEBI" id="CHEBI:18420"/>
        <label>1</label>
    </ligand>
</feature>
<keyword evidence="11 13" id="KW-0234">DNA repair</keyword>
<dbReference type="SUPFAM" id="SSF53098">
    <property type="entry name" value="Ribonuclease H-like"/>
    <property type="match status" value="1"/>
</dbReference>
<keyword evidence="9 13" id="KW-0238">DNA-binding</keyword>
<feature type="active site" evidence="13">
    <location>
        <position position="67"/>
    </location>
</feature>
<evidence type="ECO:0000256" key="4">
    <source>
        <dbReference type="ARBA" id="ARBA00022723"/>
    </source>
</evidence>
<dbReference type="InterPro" id="IPR036397">
    <property type="entry name" value="RNaseH_sf"/>
</dbReference>
<protein>
    <recommendedName>
        <fullName evidence="13 14">Crossover junction endodeoxyribonuclease RuvC</fullName>
        <ecNumber evidence="13 14">3.1.21.10</ecNumber>
    </recommendedName>
    <alternativeName>
        <fullName evidence="13">Holliday junction nuclease RuvC</fullName>
    </alternativeName>
    <alternativeName>
        <fullName evidence="13">Holliday junction resolvase RuvC</fullName>
    </alternativeName>
</protein>
<evidence type="ECO:0000256" key="5">
    <source>
        <dbReference type="ARBA" id="ARBA00022759"/>
    </source>
</evidence>
<evidence type="ECO:0000256" key="11">
    <source>
        <dbReference type="ARBA" id="ARBA00023204"/>
    </source>
</evidence>
<dbReference type="InterPro" id="IPR020563">
    <property type="entry name" value="X-over_junc_endoDNase_Mg_BS"/>
</dbReference>
<dbReference type="GO" id="GO:0003677">
    <property type="term" value="F:DNA binding"/>
    <property type="evidence" value="ECO:0007669"/>
    <property type="project" value="UniProtKB-KW"/>
</dbReference>
<dbReference type="NCBIfam" id="NF000711">
    <property type="entry name" value="PRK00039.2-1"/>
    <property type="match status" value="1"/>
</dbReference>
<evidence type="ECO:0000256" key="14">
    <source>
        <dbReference type="NCBIfam" id="TIGR00228"/>
    </source>
</evidence>
<evidence type="ECO:0000256" key="10">
    <source>
        <dbReference type="ARBA" id="ARBA00023172"/>
    </source>
</evidence>
<evidence type="ECO:0000256" key="3">
    <source>
        <dbReference type="ARBA" id="ARBA00022722"/>
    </source>
</evidence>
<comment type="catalytic activity">
    <reaction evidence="12 13">
        <text>Endonucleolytic cleavage at a junction such as a reciprocal single-stranded crossover between two homologous DNA duplexes (Holliday junction).</text>
        <dbReference type="EC" id="3.1.21.10"/>
    </reaction>
</comment>
<evidence type="ECO:0000256" key="6">
    <source>
        <dbReference type="ARBA" id="ARBA00022763"/>
    </source>
</evidence>
<evidence type="ECO:0000256" key="12">
    <source>
        <dbReference type="ARBA" id="ARBA00029354"/>
    </source>
</evidence>
<name>A0A1T5CL00_9FIRM</name>
<dbReference type="CDD" id="cd16962">
    <property type="entry name" value="RuvC"/>
    <property type="match status" value="1"/>
</dbReference>
<dbReference type="GO" id="GO:0000287">
    <property type="term" value="F:magnesium ion binding"/>
    <property type="evidence" value="ECO:0007669"/>
    <property type="project" value="UniProtKB-UniRule"/>
</dbReference>
<dbReference type="AlphaFoldDB" id="A0A1T5CL00"/>
<keyword evidence="8 13" id="KW-0460">Magnesium</keyword>
<dbReference type="GO" id="GO:0005737">
    <property type="term" value="C:cytoplasm"/>
    <property type="evidence" value="ECO:0007669"/>
    <property type="project" value="UniProtKB-SubCell"/>
</dbReference>
<dbReference type="NCBIfam" id="TIGR00228">
    <property type="entry name" value="ruvC"/>
    <property type="match status" value="1"/>
</dbReference>
<dbReference type="PANTHER" id="PTHR30194:SF3">
    <property type="entry name" value="CROSSOVER JUNCTION ENDODEOXYRIBONUCLEASE RUVC"/>
    <property type="match status" value="1"/>
</dbReference>
<evidence type="ECO:0000256" key="9">
    <source>
        <dbReference type="ARBA" id="ARBA00023125"/>
    </source>
</evidence>
<dbReference type="HAMAP" id="MF_00034">
    <property type="entry name" value="RuvC"/>
    <property type="match status" value="1"/>
</dbReference>
<dbReference type="PANTHER" id="PTHR30194">
    <property type="entry name" value="CROSSOVER JUNCTION ENDODEOXYRIBONUCLEASE RUVC"/>
    <property type="match status" value="1"/>
</dbReference>
<keyword evidence="3 13" id="KW-0540">Nuclease</keyword>
<evidence type="ECO:0000256" key="13">
    <source>
        <dbReference type="HAMAP-Rule" id="MF_00034"/>
    </source>
</evidence>
<dbReference type="GO" id="GO:0006281">
    <property type="term" value="P:DNA repair"/>
    <property type="evidence" value="ECO:0007669"/>
    <property type="project" value="UniProtKB-UniRule"/>
</dbReference>
<gene>
    <name evidence="13" type="primary">ruvC</name>
    <name evidence="15" type="ORF">SAMN02745120_2245</name>
</gene>
<dbReference type="OrthoDB" id="9805499at2"/>
<comment type="subunit">
    <text evidence="13">Homodimer which binds Holliday junction (HJ) DNA. The HJ becomes 2-fold symmetrical on binding to RuvC with unstacked arms; it has a different conformation from HJ DNA in complex with RuvA. In the full resolvosome a probable DNA-RuvA(4)-RuvB(12)-RuvC(2) complex forms which resolves the HJ.</text>
</comment>
<feature type="binding site" evidence="13">
    <location>
        <position position="140"/>
    </location>
    <ligand>
        <name>Mg(2+)</name>
        <dbReference type="ChEBI" id="CHEBI:18420"/>
        <label>1</label>
    </ligand>
</feature>
<keyword evidence="5 13" id="KW-0255">Endonuclease</keyword>
<organism evidence="15 16">
    <name type="scientific">Acetoanaerobium noterae</name>
    <dbReference type="NCBI Taxonomy" id="745369"/>
    <lineage>
        <taxon>Bacteria</taxon>
        <taxon>Bacillati</taxon>
        <taxon>Bacillota</taxon>
        <taxon>Clostridia</taxon>
        <taxon>Peptostreptococcales</taxon>
        <taxon>Filifactoraceae</taxon>
        <taxon>Acetoanaerobium</taxon>
    </lineage>
</organism>
<comment type="subcellular location">
    <subcellularLocation>
        <location evidence="13">Cytoplasm</location>
    </subcellularLocation>
</comment>
<dbReference type="Gene3D" id="3.30.420.10">
    <property type="entry name" value="Ribonuclease H-like superfamily/Ribonuclease H"/>
    <property type="match status" value="1"/>
</dbReference>
<evidence type="ECO:0000313" key="15">
    <source>
        <dbReference type="EMBL" id="SKB60016.1"/>
    </source>
</evidence>
<dbReference type="PROSITE" id="PS01321">
    <property type="entry name" value="RUVC"/>
    <property type="match status" value="1"/>
</dbReference>
<accession>A0A1T5CL00</accession>
<dbReference type="EC" id="3.1.21.10" evidence="13 14"/>
<reference evidence="16" key="1">
    <citation type="submission" date="2017-02" db="EMBL/GenBank/DDBJ databases">
        <authorList>
            <person name="Varghese N."/>
            <person name="Submissions S."/>
        </authorList>
    </citation>
    <scope>NUCLEOTIDE SEQUENCE [LARGE SCALE GENOMIC DNA]</scope>
    <source>
        <strain evidence="16">ATCC 35199</strain>
    </source>
</reference>
<comment type="function">
    <text evidence="13">The RuvA-RuvB-RuvC complex processes Holliday junction (HJ) DNA during genetic recombination and DNA repair. Endonuclease that resolves HJ intermediates. Cleaves cruciform DNA by making single-stranded nicks across the HJ at symmetrical positions within the homologous arms, yielding a 5'-phosphate and a 3'-hydroxyl group; requires a central core of homology in the junction. The consensus cleavage sequence is 5'-(A/T)TT(C/G)-3'. Cleavage occurs on the 3'-side of the TT dinucleotide at the point of strand exchange. HJ branch migration catalyzed by RuvA-RuvB allows RuvC to scan DNA until it finds its consensus sequence, where it cleaves and resolves the cruciform DNA.</text>
</comment>
<keyword evidence="4 13" id="KW-0479">Metal-binding</keyword>
<evidence type="ECO:0000256" key="1">
    <source>
        <dbReference type="ARBA" id="ARBA00009518"/>
    </source>
</evidence>
<feature type="binding site" evidence="13">
    <location>
        <position position="67"/>
    </location>
    <ligand>
        <name>Mg(2+)</name>
        <dbReference type="ChEBI" id="CHEBI:18420"/>
        <label>2</label>
    </ligand>
</feature>
<keyword evidence="2 13" id="KW-0963">Cytoplasm</keyword>
<keyword evidence="10 13" id="KW-0233">DNA recombination</keyword>
<evidence type="ECO:0000256" key="2">
    <source>
        <dbReference type="ARBA" id="ARBA00022490"/>
    </source>
</evidence>
<dbReference type="GO" id="GO:0048476">
    <property type="term" value="C:Holliday junction resolvase complex"/>
    <property type="evidence" value="ECO:0007669"/>
    <property type="project" value="UniProtKB-UniRule"/>
</dbReference>
<dbReference type="GO" id="GO:0006310">
    <property type="term" value="P:DNA recombination"/>
    <property type="evidence" value="ECO:0007669"/>
    <property type="project" value="UniProtKB-UniRule"/>
</dbReference>
<keyword evidence="6 13" id="KW-0227">DNA damage</keyword>
<dbReference type="EMBL" id="FUYN01000005">
    <property type="protein sequence ID" value="SKB60016.1"/>
    <property type="molecule type" value="Genomic_DNA"/>
</dbReference>
<comment type="similarity">
    <text evidence="1 13">Belongs to the RuvC family.</text>
</comment>
<proteinExistence type="inferred from homology"/>
<keyword evidence="16" id="KW-1185">Reference proteome</keyword>
<dbReference type="InterPro" id="IPR002176">
    <property type="entry name" value="X-over_junc_endoDNase_RuvC"/>
</dbReference>
<evidence type="ECO:0000313" key="16">
    <source>
        <dbReference type="Proteomes" id="UP000243406"/>
    </source>
</evidence>
<comment type="cofactor">
    <cofactor evidence="13">
        <name>Mg(2+)</name>
        <dbReference type="ChEBI" id="CHEBI:18420"/>
    </cofactor>
    <text evidence="13">Binds 2 Mg(2+) ion per subunit.</text>
</comment>
<feature type="active site" evidence="13">
    <location>
        <position position="140"/>
    </location>
</feature>
<dbReference type="PRINTS" id="PR00696">
    <property type="entry name" value="RSOLVASERUVC"/>
</dbReference>
<dbReference type="Proteomes" id="UP000243406">
    <property type="component" value="Unassembled WGS sequence"/>
</dbReference>
<evidence type="ECO:0000256" key="7">
    <source>
        <dbReference type="ARBA" id="ARBA00022801"/>
    </source>
</evidence>